<evidence type="ECO:0000313" key="2">
    <source>
        <dbReference type="Proteomes" id="UP001183648"/>
    </source>
</evidence>
<organism evidence="1 2">
    <name type="scientific">Nocardioides marmoribigeumensis</name>
    <dbReference type="NCBI Taxonomy" id="433649"/>
    <lineage>
        <taxon>Bacteria</taxon>
        <taxon>Bacillati</taxon>
        <taxon>Actinomycetota</taxon>
        <taxon>Actinomycetes</taxon>
        <taxon>Propionibacteriales</taxon>
        <taxon>Nocardioidaceae</taxon>
        <taxon>Nocardioides</taxon>
    </lineage>
</organism>
<dbReference type="Gene3D" id="3.40.50.720">
    <property type="entry name" value="NAD(P)-binding Rossmann-like Domain"/>
    <property type="match status" value="1"/>
</dbReference>
<dbReference type="RefSeq" id="WP_310303520.1">
    <property type="nucleotide sequence ID" value="NZ_BAAAPS010000003.1"/>
</dbReference>
<proteinExistence type="predicted"/>
<protein>
    <submittedName>
        <fullName evidence="1">D-arabinose 1-dehydrogenase-like Zn-dependent alcohol dehydrogenase</fullName>
    </submittedName>
</protein>
<keyword evidence="2" id="KW-1185">Reference proteome</keyword>
<name>A0ABU2BY14_9ACTN</name>
<dbReference type="EMBL" id="JAVDYG010000001">
    <property type="protein sequence ID" value="MDR7363282.1"/>
    <property type="molecule type" value="Genomic_DNA"/>
</dbReference>
<reference evidence="1 2" key="1">
    <citation type="submission" date="2023-07" db="EMBL/GenBank/DDBJ databases">
        <title>Sequencing the genomes of 1000 actinobacteria strains.</title>
        <authorList>
            <person name="Klenk H.-P."/>
        </authorList>
    </citation>
    <scope>NUCLEOTIDE SEQUENCE [LARGE SCALE GENOMIC DNA]</scope>
    <source>
        <strain evidence="1 2">DSM 19426</strain>
    </source>
</reference>
<gene>
    <name evidence="1" type="ORF">J2S63_002835</name>
</gene>
<comment type="caution">
    <text evidence="1">The sequence shown here is derived from an EMBL/GenBank/DDBJ whole genome shotgun (WGS) entry which is preliminary data.</text>
</comment>
<dbReference type="Proteomes" id="UP001183648">
    <property type="component" value="Unassembled WGS sequence"/>
</dbReference>
<accession>A0ABU2BY14</accession>
<sequence length="56" mass="6121">MLGHANGTAADSEDTRRFSALTGVEARVETMPLEQAAEAYDRMMAGDARFRMVLTT</sequence>
<evidence type="ECO:0000313" key="1">
    <source>
        <dbReference type="EMBL" id="MDR7363282.1"/>
    </source>
</evidence>
<dbReference type="Gene3D" id="3.90.180.10">
    <property type="entry name" value="Medium-chain alcohol dehydrogenases, catalytic domain"/>
    <property type="match status" value="1"/>
</dbReference>